<name>A0A3P6CVW3_BRAOL</name>
<evidence type="ECO:0000313" key="1">
    <source>
        <dbReference type="EMBL" id="VDD11609.1"/>
    </source>
</evidence>
<proteinExistence type="predicted"/>
<dbReference type="AlphaFoldDB" id="A0A3P6CVW3"/>
<dbReference type="EMBL" id="LR031873">
    <property type="protein sequence ID" value="VDD11609.1"/>
    <property type="molecule type" value="Genomic_DNA"/>
</dbReference>
<organism evidence="1">
    <name type="scientific">Brassica oleracea</name>
    <name type="common">Wild cabbage</name>
    <dbReference type="NCBI Taxonomy" id="3712"/>
    <lineage>
        <taxon>Eukaryota</taxon>
        <taxon>Viridiplantae</taxon>
        <taxon>Streptophyta</taxon>
        <taxon>Embryophyta</taxon>
        <taxon>Tracheophyta</taxon>
        <taxon>Spermatophyta</taxon>
        <taxon>Magnoliopsida</taxon>
        <taxon>eudicotyledons</taxon>
        <taxon>Gunneridae</taxon>
        <taxon>Pentapetalae</taxon>
        <taxon>rosids</taxon>
        <taxon>malvids</taxon>
        <taxon>Brassicales</taxon>
        <taxon>Brassicaceae</taxon>
        <taxon>Brassiceae</taxon>
        <taxon>Brassica</taxon>
    </lineage>
</organism>
<protein>
    <submittedName>
        <fullName evidence="1">Uncharacterized protein</fullName>
    </submittedName>
</protein>
<accession>A0A3P6CVW3</accession>
<sequence length="43" mass="4946">MGKIITRRLGKLGSEATCCMDHQEPARMENKIKMKARLHSLDF</sequence>
<gene>
    <name evidence="1" type="ORF">BOLC4T26234H</name>
</gene>
<reference evidence="1" key="1">
    <citation type="submission" date="2018-11" db="EMBL/GenBank/DDBJ databases">
        <authorList>
            <consortium name="Genoscope - CEA"/>
            <person name="William W."/>
        </authorList>
    </citation>
    <scope>NUCLEOTIDE SEQUENCE</scope>
</reference>